<proteinExistence type="predicted"/>
<sequence length="92" mass="9920">MSALNIDIILVGLFLIANLAIGLWYGKEVKSVRDYAISGSNFSTAALTATLLATWIGGGTFSFRLYEIYSIGILAVLGVIGHIFNFLITAYI</sequence>
<dbReference type="PROSITE" id="PS50283">
    <property type="entry name" value="NA_SOLUT_SYMP_3"/>
    <property type="match status" value="1"/>
</dbReference>
<feature type="transmembrane region" description="Helical" evidence="1">
    <location>
        <begin position="68"/>
        <end position="88"/>
    </location>
</feature>
<dbReference type="Proteomes" id="UP000033671">
    <property type="component" value="Unassembled WGS sequence"/>
</dbReference>
<feature type="transmembrane region" description="Helical" evidence="1">
    <location>
        <begin position="6"/>
        <end position="25"/>
    </location>
</feature>
<dbReference type="EMBL" id="LAOA01000096">
    <property type="protein sequence ID" value="KJV72796.1"/>
    <property type="molecule type" value="Genomic_DNA"/>
</dbReference>
<gene>
    <name evidence="2" type="ORF">OTSTA716_1820</name>
</gene>
<keyword evidence="1" id="KW-0472">Membrane</keyword>
<evidence type="ECO:0000313" key="2">
    <source>
        <dbReference type="EMBL" id="KJV72796.1"/>
    </source>
</evidence>
<dbReference type="AlphaFoldDB" id="A0A0F3NYA8"/>
<dbReference type="InterPro" id="IPR001734">
    <property type="entry name" value="Na/solute_symporter"/>
</dbReference>
<organism evidence="2 3">
    <name type="scientific">Orientia tsutsugamushi str. TA716</name>
    <dbReference type="NCBI Taxonomy" id="1359175"/>
    <lineage>
        <taxon>Bacteria</taxon>
        <taxon>Pseudomonadati</taxon>
        <taxon>Pseudomonadota</taxon>
        <taxon>Alphaproteobacteria</taxon>
        <taxon>Rickettsiales</taxon>
        <taxon>Rickettsiaceae</taxon>
        <taxon>Rickettsieae</taxon>
        <taxon>Orientia</taxon>
    </lineage>
</organism>
<reference evidence="2 3" key="1">
    <citation type="submission" date="2015-01" db="EMBL/GenBank/DDBJ databases">
        <title>Genome Sequencing of Rickettsiales.</title>
        <authorList>
            <person name="Daugherty S.C."/>
            <person name="Su Q."/>
            <person name="Abolude K."/>
            <person name="Beier-Sexton M."/>
            <person name="Carlyon J.A."/>
            <person name="Carter R."/>
            <person name="Day N.P."/>
            <person name="Dumler S.J."/>
            <person name="Dyachenko V."/>
            <person name="Godinez A."/>
            <person name="Kurtti T.J."/>
            <person name="Lichay M."/>
            <person name="Mullins K.E."/>
            <person name="Ott S."/>
            <person name="Pappas-Brown V."/>
            <person name="Paris D.H."/>
            <person name="Patel P."/>
            <person name="Richards A.L."/>
            <person name="Sadzewicz L."/>
            <person name="Sears K."/>
            <person name="Seidman D."/>
            <person name="Sengamalay N."/>
            <person name="Stenos J."/>
            <person name="Tallon L.J."/>
            <person name="Vincent G."/>
            <person name="Fraser C.M."/>
            <person name="Munderloh U."/>
            <person name="Dunning-Hotopp J.C."/>
        </authorList>
    </citation>
    <scope>NUCLEOTIDE SEQUENCE [LARGE SCALE GENOMIC DNA]</scope>
    <source>
        <strain evidence="2 3">TA716</strain>
    </source>
</reference>
<dbReference type="GO" id="GO:0016020">
    <property type="term" value="C:membrane"/>
    <property type="evidence" value="ECO:0007669"/>
    <property type="project" value="InterPro"/>
</dbReference>
<dbReference type="PATRIC" id="fig|1359175.3.peg.3095"/>
<evidence type="ECO:0000256" key="1">
    <source>
        <dbReference type="SAM" id="Phobius"/>
    </source>
</evidence>
<dbReference type="GO" id="GO:0022857">
    <property type="term" value="F:transmembrane transporter activity"/>
    <property type="evidence" value="ECO:0007669"/>
    <property type="project" value="InterPro"/>
</dbReference>
<feature type="transmembrane region" description="Helical" evidence="1">
    <location>
        <begin position="37"/>
        <end position="56"/>
    </location>
</feature>
<name>A0A0F3NYA8_ORITS</name>
<accession>A0A0F3NYA8</accession>
<protein>
    <submittedName>
        <fullName evidence="2">Putative membrane protein</fullName>
    </submittedName>
</protein>
<evidence type="ECO:0000313" key="3">
    <source>
        <dbReference type="Proteomes" id="UP000033671"/>
    </source>
</evidence>
<comment type="caution">
    <text evidence="2">The sequence shown here is derived from an EMBL/GenBank/DDBJ whole genome shotgun (WGS) entry which is preliminary data.</text>
</comment>
<keyword evidence="1" id="KW-1133">Transmembrane helix</keyword>
<keyword evidence="1" id="KW-0812">Transmembrane</keyword>